<name>A0ACB9QKP1_9MYRT</name>
<evidence type="ECO:0000313" key="1">
    <source>
        <dbReference type="EMBL" id="KAI4366037.1"/>
    </source>
</evidence>
<keyword evidence="2" id="KW-1185">Reference proteome</keyword>
<proteinExistence type="predicted"/>
<protein>
    <submittedName>
        <fullName evidence="1">Uncharacterized protein</fullName>
    </submittedName>
</protein>
<evidence type="ECO:0000313" key="2">
    <source>
        <dbReference type="Proteomes" id="UP001057402"/>
    </source>
</evidence>
<reference evidence="2" key="1">
    <citation type="journal article" date="2023" name="Front. Plant Sci.">
        <title>Chromosomal-level genome assembly of Melastoma candidum provides insights into trichome evolution.</title>
        <authorList>
            <person name="Zhong Y."/>
            <person name="Wu W."/>
            <person name="Sun C."/>
            <person name="Zou P."/>
            <person name="Liu Y."/>
            <person name="Dai S."/>
            <person name="Zhou R."/>
        </authorList>
    </citation>
    <scope>NUCLEOTIDE SEQUENCE [LARGE SCALE GENOMIC DNA]</scope>
</reference>
<sequence>MFLDHLYRKDYFRNANFLKVRNGKVDARCFKDCYSREYLKHVAKEFGQDHQVISKWLSGSDLKTLAMFGCPSVARCTIIAAKSLRSFFDIPENNVGSKCVLKDSCKFVNKSLHDGGSKCLRLPSAMRVVVLYALEWVDPLPEEIKGCVSRLLRDIVKLSEKTK</sequence>
<organism evidence="1 2">
    <name type="scientific">Melastoma candidum</name>
    <dbReference type="NCBI Taxonomy" id="119954"/>
    <lineage>
        <taxon>Eukaryota</taxon>
        <taxon>Viridiplantae</taxon>
        <taxon>Streptophyta</taxon>
        <taxon>Embryophyta</taxon>
        <taxon>Tracheophyta</taxon>
        <taxon>Spermatophyta</taxon>
        <taxon>Magnoliopsida</taxon>
        <taxon>eudicotyledons</taxon>
        <taxon>Gunneridae</taxon>
        <taxon>Pentapetalae</taxon>
        <taxon>rosids</taxon>
        <taxon>malvids</taxon>
        <taxon>Myrtales</taxon>
        <taxon>Melastomataceae</taxon>
        <taxon>Melastomatoideae</taxon>
        <taxon>Melastomateae</taxon>
        <taxon>Melastoma</taxon>
    </lineage>
</organism>
<gene>
    <name evidence="1" type="ORF">MLD38_021963</name>
</gene>
<dbReference type="EMBL" id="CM042885">
    <property type="protein sequence ID" value="KAI4366037.1"/>
    <property type="molecule type" value="Genomic_DNA"/>
</dbReference>
<comment type="caution">
    <text evidence="1">The sequence shown here is derived from an EMBL/GenBank/DDBJ whole genome shotgun (WGS) entry which is preliminary data.</text>
</comment>
<dbReference type="Proteomes" id="UP001057402">
    <property type="component" value="Chromosome 6"/>
</dbReference>
<accession>A0ACB9QKP1</accession>